<dbReference type="AlphaFoldDB" id="A0A1X2GYZ0"/>
<feature type="region of interest" description="Disordered" evidence="1">
    <location>
        <begin position="133"/>
        <end position="176"/>
    </location>
</feature>
<name>A0A1X2GYZ0_SYNRA</name>
<feature type="compositionally biased region" description="Polar residues" evidence="1">
    <location>
        <begin position="160"/>
        <end position="175"/>
    </location>
</feature>
<dbReference type="Proteomes" id="UP000242180">
    <property type="component" value="Unassembled WGS sequence"/>
</dbReference>
<proteinExistence type="predicted"/>
<evidence type="ECO:0000313" key="3">
    <source>
        <dbReference type="Proteomes" id="UP000242180"/>
    </source>
</evidence>
<accession>A0A1X2GYZ0</accession>
<evidence type="ECO:0000313" key="2">
    <source>
        <dbReference type="EMBL" id="ORY88538.1"/>
    </source>
</evidence>
<reference evidence="2 3" key="1">
    <citation type="submission" date="2016-07" db="EMBL/GenBank/DDBJ databases">
        <title>Pervasive Adenine N6-methylation of Active Genes in Fungi.</title>
        <authorList>
            <consortium name="DOE Joint Genome Institute"/>
            <person name="Mondo S.J."/>
            <person name="Dannebaum R.O."/>
            <person name="Kuo R.C."/>
            <person name="Labutti K."/>
            <person name="Haridas S."/>
            <person name="Kuo A."/>
            <person name="Salamov A."/>
            <person name="Ahrendt S.R."/>
            <person name="Lipzen A."/>
            <person name="Sullivan W."/>
            <person name="Andreopoulos W.B."/>
            <person name="Clum A."/>
            <person name="Lindquist E."/>
            <person name="Daum C."/>
            <person name="Ramamoorthy G.K."/>
            <person name="Gryganskyi A."/>
            <person name="Culley D."/>
            <person name="Magnuson J.K."/>
            <person name="James T.Y."/>
            <person name="O'Malley M.A."/>
            <person name="Stajich J.E."/>
            <person name="Spatafora J.W."/>
            <person name="Visel A."/>
            <person name="Grigoriev I.V."/>
        </authorList>
    </citation>
    <scope>NUCLEOTIDE SEQUENCE [LARGE SCALE GENOMIC DNA]</scope>
    <source>
        <strain evidence="2 3">NRRL 2496</strain>
    </source>
</reference>
<feature type="compositionally biased region" description="Low complexity" evidence="1">
    <location>
        <begin position="18"/>
        <end position="32"/>
    </location>
</feature>
<dbReference type="InParanoid" id="A0A1X2GYZ0"/>
<organism evidence="2 3">
    <name type="scientific">Syncephalastrum racemosum</name>
    <name type="common">Filamentous fungus</name>
    <dbReference type="NCBI Taxonomy" id="13706"/>
    <lineage>
        <taxon>Eukaryota</taxon>
        <taxon>Fungi</taxon>
        <taxon>Fungi incertae sedis</taxon>
        <taxon>Mucoromycota</taxon>
        <taxon>Mucoromycotina</taxon>
        <taxon>Mucoromycetes</taxon>
        <taxon>Mucorales</taxon>
        <taxon>Syncephalastraceae</taxon>
        <taxon>Syncephalastrum</taxon>
    </lineage>
</organism>
<comment type="caution">
    <text evidence="2">The sequence shown here is derived from an EMBL/GenBank/DDBJ whole genome shotgun (WGS) entry which is preliminary data.</text>
</comment>
<dbReference type="EMBL" id="MCGN01000032">
    <property type="protein sequence ID" value="ORY88538.1"/>
    <property type="molecule type" value="Genomic_DNA"/>
</dbReference>
<gene>
    <name evidence="2" type="ORF">BCR43DRAFT_519485</name>
</gene>
<evidence type="ECO:0000256" key="1">
    <source>
        <dbReference type="SAM" id="MobiDB-lite"/>
    </source>
</evidence>
<sequence>MSRVRQPEEFGPRNTSTQRSARANQALNAAKAPIEASYSRPRPQYASAYTRFTRAIKGLIFQMLPKYQSTICTDNPVPLSFLVADREADAQVNNDEKAVADKLGLMHEEEKVTKSSARSSGTSFTIHTSRDFVGAKRSHNQKGPTCQKKASQEKRERGSSSRSLNTQMIQMSPNRAVTRAHRKIFPWT</sequence>
<keyword evidence="3" id="KW-1185">Reference proteome</keyword>
<feature type="compositionally biased region" description="Basic and acidic residues" evidence="1">
    <location>
        <begin position="1"/>
        <end position="11"/>
    </location>
</feature>
<feature type="region of interest" description="Disordered" evidence="1">
    <location>
        <begin position="1"/>
        <end position="35"/>
    </location>
</feature>
<feature type="compositionally biased region" description="Basic and acidic residues" evidence="1">
    <location>
        <begin position="150"/>
        <end position="159"/>
    </location>
</feature>
<protein>
    <submittedName>
        <fullName evidence="2">Uncharacterized protein</fullName>
    </submittedName>
</protein>